<protein>
    <submittedName>
        <fullName evidence="1">Uncharacterized protein</fullName>
    </submittedName>
</protein>
<sequence length="222" mass="26303">MTSERQWRRLFPLRFRHLSGEASFKRWDWVRFDHHRPTKDKRAESCHVHEETLLVDGRLSEAERTRLLTPMIIPSGRAAEESGKSLALIRPKNSKFYYKRRNASDIEEAQEAYRYAARQTSMFDKELAELQPSPYEFRFKFEDGAGTHDYECGDWETHTMFWNGCRRQSETETLNWMSQTYNEEYPSRGMAFAIGNMAKRPQTWQLLGVIRFNEAAQGELLF</sequence>
<name>A0A931BUL1_9HYPH</name>
<accession>A0A931BUL1</accession>
<dbReference type="AlphaFoldDB" id="A0A931BUL1"/>
<proteinExistence type="predicted"/>
<evidence type="ECO:0000313" key="2">
    <source>
        <dbReference type="Proteomes" id="UP000599312"/>
    </source>
</evidence>
<gene>
    <name evidence="1" type="ORF">I2H38_16665</name>
</gene>
<evidence type="ECO:0000313" key="1">
    <source>
        <dbReference type="EMBL" id="MBF9235008.1"/>
    </source>
</evidence>
<reference evidence="1" key="1">
    <citation type="submission" date="2020-11" db="EMBL/GenBank/DDBJ databases">
        <authorList>
            <person name="Kim M.K."/>
        </authorList>
    </citation>
    <scope>NUCLEOTIDE SEQUENCE</scope>
    <source>
        <strain evidence="1">BT350</strain>
    </source>
</reference>
<organism evidence="1 2">
    <name type="scientific">Microvirga alba</name>
    <dbReference type="NCBI Taxonomy" id="2791025"/>
    <lineage>
        <taxon>Bacteria</taxon>
        <taxon>Pseudomonadati</taxon>
        <taxon>Pseudomonadota</taxon>
        <taxon>Alphaproteobacteria</taxon>
        <taxon>Hyphomicrobiales</taxon>
        <taxon>Methylobacteriaceae</taxon>
        <taxon>Microvirga</taxon>
    </lineage>
</organism>
<comment type="caution">
    <text evidence="1">The sequence shown here is derived from an EMBL/GenBank/DDBJ whole genome shotgun (WGS) entry which is preliminary data.</text>
</comment>
<dbReference type="EMBL" id="JADQDO010000009">
    <property type="protein sequence ID" value="MBF9235008.1"/>
    <property type="molecule type" value="Genomic_DNA"/>
</dbReference>
<dbReference type="Proteomes" id="UP000599312">
    <property type="component" value="Unassembled WGS sequence"/>
</dbReference>
<keyword evidence="2" id="KW-1185">Reference proteome</keyword>